<dbReference type="CDD" id="cd00082">
    <property type="entry name" value="HisKA"/>
    <property type="match status" value="1"/>
</dbReference>
<dbReference type="PROSITE" id="PS50109">
    <property type="entry name" value="HIS_KIN"/>
    <property type="match status" value="1"/>
</dbReference>
<keyword evidence="10" id="KW-0902">Two-component regulatory system</keyword>
<dbReference type="InterPro" id="IPR036890">
    <property type="entry name" value="HATPase_C_sf"/>
</dbReference>
<dbReference type="PROSITE" id="PS50110">
    <property type="entry name" value="RESPONSE_REGULATORY"/>
    <property type="match status" value="1"/>
</dbReference>
<dbReference type="InterPro" id="IPR036641">
    <property type="entry name" value="HPT_dom_sf"/>
</dbReference>
<feature type="transmembrane region" description="Helical" evidence="14">
    <location>
        <begin position="262"/>
        <end position="283"/>
    </location>
</feature>
<evidence type="ECO:0000313" key="18">
    <source>
        <dbReference type="EMBL" id="WMW80425.1"/>
    </source>
</evidence>
<proteinExistence type="predicted"/>
<evidence type="ECO:0000256" key="9">
    <source>
        <dbReference type="ARBA" id="ARBA00022989"/>
    </source>
</evidence>
<dbReference type="PROSITE" id="PS50894">
    <property type="entry name" value="HPT"/>
    <property type="match status" value="1"/>
</dbReference>
<feature type="transmembrane region" description="Helical" evidence="14">
    <location>
        <begin position="12"/>
        <end position="31"/>
    </location>
</feature>
<keyword evidence="11 14" id="KW-0472">Membrane</keyword>
<comment type="subcellular location">
    <subcellularLocation>
        <location evidence="2">Cell membrane</location>
        <topology evidence="2">Multi-pass membrane protein</topology>
    </subcellularLocation>
</comment>
<evidence type="ECO:0000256" key="3">
    <source>
        <dbReference type="ARBA" id="ARBA00012438"/>
    </source>
</evidence>
<evidence type="ECO:0000259" key="17">
    <source>
        <dbReference type="PROSITE" id="PS50894"/>
    </source>
</evidence>
<dbReference type="Gene3D" id="3.40.50.2300">
    <property type="match status" value="1"/>
</dbReference>
<evidence type="ECO:0000256" key="7">
    <source>
        <dbReference type="ARBA" id="ARBA00022741"/>
    </source>
</evidence>
<dbReference type="EMBL" id="CP133720">
    <property type="protein sequence ID" value="WMW80425.1"/>
    <property type="molecule type" value="Genomic_DNA"/>
</dbReference>
<evidence type="ECO:0000259" key="15">
    <source>
        <dbReference type="PROSITE" id="PS50109"/>
    </source>
</evidence>
<keyword evidence="7" id="KW-0547">Nucleotide-binding</keyword>
<organism evidence="18 19">
    <name type="scientific">Undibacterium cyanobacteriorum</name>
    <dbReference type="NCBI Taxonomy" id="3073561"/>
    <lineage>
        <taxon>Bacteria</taxon>
        <taxon>Pseudomonadati</taxon>
        <taxon>Pseudomonadota</taxon>
        <taxon>Betaproteobacteria</taxon>
        <taxon>Burkholderiales</taxon>
        <taxon>Oxalobacteraceae</taxon>
        <taxon>Undibacterium</taxon>
    </lineage>
</organism>
<dbReference type="EC" id="2.7.13.3" evidence="3"/>
<name>A0ABY9RJH3_9BURK</name>
<comment type="catalytic activity">
    <reaction evidence="1">
        <text>ATP + protein L-histidine = ADP + protein N-phospho-L-histidine.</text>
        <dbReference type="EC" id="2.7.13.3"/>
    </reaction>
</comment>
<evidence type="ECO:0000256" key="8">
    <source>
        <dbReference type="ARBA" id="ARBA00022840"/>
    </source>
</evidence>
<feature type="transmembrane region" description="Helical" evidence="14">
    <location>
        <begin position="164"/>
        <end position="181"/>
    </location>
</feature>
<keyword evidence="9 14" id="KW-1133">Transmembrane helix</keyword>
<dbReference type="PANTHER" id="PTHR45339">
    <property type="entry name" value="HYBRID SIGNAL TRANSDUCTION HISTIDINE KINASE J"/>
    <property type="match status" value="1"/>
</dbReference>
<feature type="domain" description="Histidine kinase" evidence="15">
    <location>
        <begin position="603"/>
        <end position="828"/>
    </location>
</feature>
<dbReference type="RefSeq" id="WP_309481918.1">
    <property type="nucleotide sequence ID" value="NZ_CP133720.1"/>
</dbReference>
<dbReference type="InterPro" id="IPR036097">
    <property type="entry name" value="HisK_dim/P_sf"/>
</dbReference>
<dbReference type="SUPFAM" id="SSF55874">
    <property type="entry name" value="ATPase domain of HSP90 chaperone/DNA topoisomerase II/histidine kinase"/>
    <property type="match status" value="1"/>
</dbReference>
<evidence type="ECO:0000256" key="6">
    <source>
        <dbReference type="ARBA" id="ARBA00022692"/>
    </source>
</evidence>
<evidence type="ECO:0000256" key="2">
    <source>
        <dbReference type="ARBA" id="ARBA00004651"/>
    </source>
</evidence>
<keyword evidence="19" id="KW-1185">Reference proteome</keyword>
<dbReference type="InterPro" id="IPR003661">
    <property type="entry name" value="HisK_dim/P_dom"/>
</dbReference>
<feature type="domain" description="Response regulatory" evidence="16">
    <location>
        <begin position="852"/>
        <end position="971"/>
    </location>
</feature>
<evidence type="ECO:0000259" key="16">
    <source>
        <dbReference type="PROSITE" id="PS50110"/>
    </source>
</evidence>
<feature type="transmembrane region" description="Helical" evidence="14">
    <location>
        <begin position="130"/>
        <end position="152"/>
    </location>
</feature>
<dbReference type="Pfam" id="PF00072">
    <property type="entry name" value="Response_reg"/>
    <property type="match status" value="1"/>
</dbReference>
<keyword evidence="4" id="KW-1003">Cell membrane</keyword>
<feature type="transmembrane region" description="Helical" evidence="14">
    <location>
        <begin position="361"/>
        <end position="386"/>
    </location>
</feature>
<dbReference type="CDD" id="cd17546">
    <property type="entry name" value="REC_hyHK_CKI1_RcsC-like"/>
    <property type="match status" value="1"/>
</dbReference>
<dbReference type="SUPFAM" id="SSF47226">
    <property type="entry name" value="Histidine-containing phosphotransfer domain, HPT domain"/>
    <property type="match status" value="1"/>
</dbReference>
<feature type="transmembrane region" description="Helical" evidence="14">
    <location>
        <begin position="193"/>
        <end position="213"/>
    </location>
</feature>
<dbReference type="InterPro" id="IPR001789">
    <property type="entry name" value="Sig_transdc_resp-reg_receiver"/>
</dbReference>
<dbReference type="SMART" id="SM00387">
    <property type="entry name" value="HATPase_c"/>
    <property type="match status" value="1"/>
</dbReference>
<dbReference type="CDD" id="cd16922">
    <property type="entry name" value="HATPase_EvgS-ArcB-TorS-like"/>
    <property type="match status" value="1"/>
</dbReference>
<evidence type="ECO:0000256" key="11">
    <source>
        <dbReference type="ARBA" id="ARBA00023136"/>
    </source>
</evidence>
<feature type="domain" description="HPt" evidence="17">
    <location>
        <begin position="1018"/>
        <end position="1116"/>
    </location>
</feature>
<dbReference type="PRINTS" id="PR00344">
    <property type="entry name" value="BCTRLSENSOR"/>
</dbReference>
<dbReference type="InterPro" id="IPR008207">
    <property type="entry name" value="Sig_transdc_His_kin_Hpt_dom"/>
</dbReference>
<evidence type="ECO:0000256" key="4">
    <source>
        <dbReference type="ARBA" id="ARBA00022475"/>
    </source>
</evidence>
<keyword evidence="8 18" id="KW-0067">ATP-binding</keyword>
<dbReference type="GO" id="GO:0005524">
    <property type="term" value="F:ATP binding"/>
    <property type="evidence" value="ECO:0007669"/>
    <property type="project" value="UniProtKB-KW"/>
</dbReference>
<keyword evidence="6 14" id="KW-0812">Transmembrane</keyword>
<feature type="modified residue" description="Phosphohistidine" evidence="12">
    <location>
        <position position="1057"/>
    </location>
</feature>
<evidence type="ECO:0000256" key="12">
    <source>
        <dbReference type="PROSITE-ProRule" id="PRU00110"/>
    </source>
</evidence>
<feature type="transmembrane region" description="Helical" evidence="14">
    <location>
        <begin position="225"/>
        <end position="250"/>
    </location>
</feature>
<dbReference type="Pfam" id="PF01627">
    <property type="entry name" value="Hpt"/>
    <property type="match status" value="1"/>
</dbReference>
<reference evidence="18" key="1">
    <citation type="submission" date="2023-09" db="EMBL/GenBank/DDBJ databases">
        <title>Undibacterium sp. 20NA77.5 isolated from freshwater.</title>
        <authorList>
            <person name="Le V."/>
            <person name="Ko S.-R."/>
            <person name="Ahn C.-Y."/>
            <person name="Oh H.-M."/>
        </authorList>
    </citation>
    <scope>NUCLEOTIDE SEQUENCE</scope>
    <source>
        <strain evidence="18">20NA77.5</strain>
    </source>
</reference>
<dbReference type="Gene3D" id="1.10.287.130">
    <property type="match status" value="1"/>
</dbReference>
<dbReference type="Gene3D" id="1.20.120.160">
    <property type="entry name" value="HPT domain"/>
    <property type="match status" value="1"/>
</dbReference>
<dbReference type="Pfam" id="PF02518">
    <property type="entry name" value="HATPase_c"/>
    <property type="match status" value="1"/>
</dbReference>
<accession>A0ABY9RJH3</accession>
<evidence type="ECO:0000256" key="13">
    <source>
        <dbReference type="PROSITE-ProRule" id="PRU00169"/>
    </source>
</evidence>
<dbReference type="InterPro" id="IPR011006">
    <property type="entry name" value="CheY-like_superfamily"/>
</dbReference>
<dbReference type="InterPro" id="IPR003594">
    <property type="entry name" value="HATPase_dom"/>
</dbReference>
<dbReference type="Gene3D" id="3.30.565.10">
    <property type="entry name" value="Histidine kinase-like ATPase, C-terminal domain"/>
    <property type="match status" value="1"/>
</dbReference>
<feature type="modified residue" description="4-aspartylphosphate" evidence="13">
    <location>
        <position position="904"/>
    </location>
</feature>
<dbReference type="PANTHER" id="PTHR45339:SF1">
    <property type="entry name" value="HYBRID SIGNAL TRANSDUCTION HISTIDINE KINASE J"/>
    <property type="match status" value="1"/>
</dbReference>
<evidence type="ECO:0000256" key="14">
    <source>
        <dbReference type="SAM" id="Phobius"/>
    </source>
</evidence>
<evidence type="ECO:0000256" key="5">
    <source>
        <dbReference type="ARBA" id="ARBA00022553"/>
    </source>
</evidence>
<dbReference type="SMART" id="SM00448">
    <property type="entry name" value="REC"/>
    <property type="match status" value="1"/>
</dbReference>
<sequence length="1202" mass="134421">MKIPSLSNQQFRILMFSLVLFFGSLNIWGSLHWQRAAGPGVAGELGLVLASADRDYRLPVEGINARSPLLPYGVKEGDRIVFEHPGDEGRLFAVDDRIGIYLFRQDPAGKPQPEYLEIQPVPKLLKQAEVWQAISLVQFATSYIVLFIIGMLAWKHAASVPMRILSVAMLAIVPDTFISYLPCGPLQDFLAVYVFPIEVFVGYVYFTYFCLIFPEGRRHWDKAWVRYGFYVYVALFASYTIAYILVRIGWLPFEIREQINLLVWRRCSAIASVLLSLGALILSWRASAGITRQRLAWIGFCMGNIYTIYMFHNLFRIMFEERAVVYFEFFNSFVIFVAYCGLGFALLRNRLFDFSFAINRFSVYSLIAIGISLSATGMQLVIAPLFTLDARWKTLCFDVACGAVLIALFPPLQRIAERLVRTWLYPKWRAQEEALQIAVANAANMIGQDELAAHYLHALKAYTGGAKVVIYTCHEGYCNRIAGDLEEAPQKISALGGELARMLTGRLPQAMQAIAGESALLVPFTHRGQLTGLLLIGNKPDFNQYRPDEVRSIRRAADSLDQDLQAEAQRSHQQILAEKVAAELHAREMAELANEAKSSFLANMSHEIRTPMNAIIGLAYLTLRTELTAKQRDYLDKIHDAGNSLLGIVNSILDFSKIEAGKMEVDFSPFSLDDVLGHVQTVTIQKAHEKGLHLEIDLPADVPRYLVGDAMRLGQILVNLVNNAIKFTERGSVQISLENLSPGPEQAGLPVLLRFAISDTGIGMTQDQIEKLFSAFTQADSSTSRKFGGTGLGLSISRQLVELLGGEISVSSTYGAGSCFEFTVPCNVCTEANLLAMGRTISTSKNHYANTLVLLVEDNEINQQIAVELLDTVGIQVEVASGGQEALDKLSAATPETYDLVLMDLEMPGMDGHQATRQIRAQDRLHHVPVIAMTAHAMADVRQRCMDEGMQDFLPKPVQPNALFTMLARWLEHKAVTHHTHSVQEERAVYDVTGEKTLDFTSLRHIDTNQGLSQMMGKRDLYLKVLANFGSGQTQTAHQIKQAIEVEELDKSLMLVHTLKGLAGSIGAKQVQADAVQLELSLHMYKQDKDNWQDVHVHAERLHQSLNQVLLELQRFLPVHQTSITPSDQHEDIKPETIVARLAELKELLASYSGDCTQFYEEHRHVFMRALPAATLGRIDQHLAQYEFDEVIVLLEQDTRVT</sequence>
<dbReference type="InterPro" id="IPR004358">
    <property type="entry name" value="Sig_transdc_His_kin-like_C"/>
</dbReference>
<evidence type="ECO:0000313" key="19">
    <source>
        <dbReference type="Proteomes" id="UP001181355"/>
    </source>
</evidence>
<gene>
    <name evidence="18" type="ORF">RF679_17530</name>
</gene>
<dbReference type="SUPFAM" id="SSF47384">
    <property type="entry name" value="Homodimeric domain of signal transducing histidine kinase"/>
    <property type="match status" value="1"/>
</dbReference>
<dbReference type="SMART" id="SM00388">
    <property type="entry name" value="HisKA"/>
    <property type="match status" value="1"/>
</dbReference>
<dbReference type="Pfam" id="PF00512">
    <property type="entry name" value="HisKA"/>
    <property type="match status" value="1"/>
</dbReference>
<feature type="transmembrane region" description="Helical" evidence="14">
    <location>
        <begin position="324"/>
        <end position="349"/>
    </location>
</feature>
<keyword evidence="5 13" id="KW-0597">Phosphoprotein</keyword>
<dbReference type="InterPro" id="IPR005467">
    <property type="entry name" value="His_kinase_dom"/>
</dbReference>
<dbReference type="Proteomes" id="UP001181355">
    <property type="component" value="Chromosome"/>
</dbReference>
<protein>
    <recommendedName>
        <fullName evidence="3">histidine kinase</fullName>
        <ecNumber evidence="3">2.7.13.3</ecNumber>
    </recommendedName>
</protein>
<evidence type="ECO:0000256" key="1">
    <source>
        <dbReference type="ARBA" id="ARBA00000085"/>
    </source>
</evidence>
<evidence type="ECO:0000256" key="10">
    <source>
        <dbReference type="ARBA" id="ARBA00023012"/>
    </source>
</evidence>
<dbReference type="SUPFAM" id="SSF52172">
    <property type="entry name" value="CheY-like"/>
    <property type="match status" value="1"/>
</dbReference>
<feature type="transmembrane region" description="Helical" evidence="14">
    <location>
        <begin position="295"/>
        <end position="312"/>
    </location>
</feature>